<accession>A0A644WI47</accession>
<name>A0A644WI47_9ZZZZ</name>
<evidence type="ECO:0000256" key="7">
    <source>
        <dbReference type="SAM" id="Phobius"/>
    </source>
</evidence>
<feature type="transmembrane region" description="Helical" evidence="7">
    <location>
        <begin position="50"/>
        <end position="71"/>
    </location>
</feature>
<dbReference type="GO" id="GO:0005886">
    <property type="term" value="C:plasma membrane"/>
    <property type="evidence" value="ECO:0007669"/>
    <property type="project" value="UniProtKB-SubCell"/>
</dbReference>
<feature type="transmembrane region" description="Helical" evidence="7">
    <location>
        <begin position="292"/>
        <end position="312"/>
    </location>
</feature>
<feature type="transmembrane region" description="Helical" evidence="7">
    <location>
        <begin position="318"/>
        <end position="339"/>
    </location>
</feature>
<gene>
    <name evidence="9" type="primary">entS_3</name>
    <name evidence="9" type="ORF">SDC9_49813</name>
</gene>
<dbReference type="CDD" id="cd06173">
    <property type="entry name" value="MFS_MefA_like"/>
    <property type="match status" value="1"/>
</dbReference>
<dbReference type="PROSITE" id="PS50850">
    <property type="entry name" value="MFS"/>
    <property type="match status" value="1"/>
</dbReference>
<feature type="transmembrane region" description="Helical" evidence="7">
    <location>
        <begin position="83"/>
        <end position="103"/>
    </location>
</feature>
<keyword evidence="3" id="KW-1003">Cell membrane</keyword>
<feature type="transmembrane region" description="Helical" evidence="7">
    <location>
        <begin position="146"/>
        <end position="165"/>
    </location>
</feature>
<dbReference type="Gene3D" id="1.20.1250.20">
    <property type="entry name" value="MFS general substrate transporter like domains"/>
    <property type="match status" value="1"/>
</dbReference>
<feature type="transmembrane region" description="Helical" evidence="7">
    <location>
        <begin position="171"/>
        <end position="195"/>
    </location>
</feature>
<dbReference type="Pfam" id="PF05977">
    <property type="entry name" value="MFS_3"/>
    <property type="match status" value="1"/>
</dbReference>
<sequence>MKSKRIGNPLSALKHKNFRYYWLGMCVSTTGTWMQNTAQPWLAYRLTDSPFLLSLVSALQFTPMLLFSLFAGVIIDRLPKKKLLIFTQSASLVVTLVLAILAWTGKVQYWHILITATALGIVNTLDMPVRQAFIVELTGKEDLMNAIALNSAVFNMSRIIGPAIAGIVMGVFGVSACFLANSISFGAVLFSLLFIKPMAVEKPPIKEENIFKNIVDGLKYIYRNDLLFFTLFILAVVGTFAPNFNVLVPVYAIQILHQQETGFGLLMSFLGIGSFLGAMLIAALSSAGPKKFVLYFVPLLIGISLVGTGYMSTFLTNGLFLAITGFFFVAYSSSSNSALQLNSSNEYRGRVMSVYTLTFAGSTPLGNLFAGAVSERFDARVGFISCGVIILILMIPIYLLKKMGYKKEAENKP</sequence>
<dbReference type="GO" id="GO:0022857">
    <property type="term" value="F:transmembrane transporter activity"/>
    <property type="evidence" value="ECO:0007669"/>
    <property type="project" value="InterPro"/>
</dbReference>
<feature type="transmembrane region" description="Helical" evidence="7">
    <location>
        <begin position="379"/>
        <end position="400"/>
    </location>
</feature>
<evidence type="ECO:0000256" key="4">
    <source>
        <dbReference type="ARBA" id="ARBA00022692"/>
    </source>
</evidence>
<feature type="transmembrane region" description="Helical" evidence="7">
    <location>
        <begin position="109"/>
        <end position="125"/>
    </location>
</feature>
<feature type="transmembrane region" description="Helical" evidence="7">
    <location>
        <begin position="351"/>
        <end position="373"/>
    </location>
</feature>
<dbReference type="SUPFAM" id="SSF103473">
    <property type="entry name" value="MFS general substrate transporter"/>
    <property type="match status" value="1"/>
</dbReference>
<keyword evidence="5 7" id="KW-1133">Transmembrane helix</keyword>
<dbReference type="PANTHER" id="PTHR23513">
    <property type="entry name" value="INTEGRAL MEMBRANE EFFLUX PROTEIN-RELATED"/>
    <property type="match status" value="1"/>
</dbReference>
<dbReference type="InterPro" id="IPR036259">
    <property type="entry name" value="MFS_trans_sf"/>
</dbReference>
<dbReference type="PANTHER" id="PTHR23513:SF11">
    <property type="entry name" value="STAPHYLOFERRIN A TRANSPORTER"/>
    <property type="match status" value="1"/>
</dbReference>
<proteinExistence type="predicted"/>
<organism evidence="9">
    <name type="scientific">bioreactor metagenome</name>
    <dbReference type="NCBI Taxonomy" id="1076179"/>
    <lineage>
        <taxon>unclassified sequences</taxon>
        <taxon>metagenomes</taxon>
        <taxon>ecological metagenomes</taxon>
    </lineage>
</organism>
<comment type="subcellular location">
    <subcellularLocation>
        <location evidence="1">Cell membrane</location>
        <topology evidence="1">Multi-pass membrane protein</topology>
    </subcellularLocation>
</comment>
<evidence type="ECO:0000259" key="8">
    <source>
        <dbReference type="PROSITE" id="PS50850"/>
    </source>
</evidence>
<dbReference type="InterPro" id="IPR020846">
    <property type="entry name" value="MFS_dom"/>
</dbReference>
<keyword evidence="2" id="KW-0813">Transport</keyword>
<feature type="transmembrane region" description="Helical" evidence="7">
    <location>
        <begin position="20"/>
        <end position="38"/>
    </location>
</feature>
<feature type="domain" description="Major facilitator superfamily (MFS) profile" evidence="8">
    <location>
        <begin position="1"/>
        <end position="405"/>
    </location>
</feature>
<reference evidence="9" key="1">
    <citation type="submission" date="2019-08" db="EMBL/GenBank/DDBJ databases">
        <authorList>
            <person name="Kucharzyk K."/>
            <person name="Murdoch R.W."/>
            <person name="Higgins S."/>
            <person name="Loffler F."/>
        </authorList>
    </citation>
    <scope>NUCLEOTIDE SEQUENCE</scope>
</reference>
<feature type="transmembrane region" description="Helical" evidence="7">
    <location>
        <begin position="226"/>
        <end position="253"/>
    </location>
</feature>
<evidence type="ECO:0000256" key="5">
    <source>
        <dbReference type="ARBA" id="ARBA00022989"/>
    </source>
</evidence>
<evidence type="ECO:0000256" key="6">
    <source>
        <dbReference type="ARBA" id="ARBA00023136"/>
    </source>
</evidence>
<dbReference type="AlphaFoldDB" id="A0A644WI47"/>
<evidence type="ECO:0000256" key="1">
    <source>
        <dbReference type="ARBA" id="ARBA00004651"/>
    </source>
</evidence>
<evidence type="ECO:0000313" key="9">
    <source>
        <dbReference type="EMBL" id="MPM03546.1"/>
    </source>
</evidence>
<feature type="transmembrane region" description="Helical" evidence="7">
    <location>
        <begin position="265"/>
        <end position="285"/>
    </location>
</feature>
<keyword evidence="6 7" id="KW-0472">Membrane</keyword>
<comment type="caution">
    <text evidence="9">The sequence shown here is derived from an EMBL/GenBank/DDBJ whole genome shotgun (WGS) entry which is preliminary data.</text>
</comment>
<dbReference type="InterPro" id="IPR010290">
    <property type="entry name" value="TM_effector"/>
</dbReference>
<keyword evidence="4 7" id="KW-0812">Transmembrane</keyword>
<evidence type="ECO:0000256" key="2">
    <source>
        <dbReference type="ARBA" id="ARBA00022448"/>
    </source>
</evidence>
<protein>
    <submittedName>
        <fullName evidence="9">Enterobactin exporter EntS</fullName>
    </submittedName>
</protein>
<dbReference type="EMBL" id="VSSQ01000962">
    <property type="protein sequence ID" value="MPM03546.1"/>
    <property type="molecule type" value="Genomic_DNA"/>
</dbReference>
<evidence type="ECO:0000256" key="3">
    <source>
        <dbReference type="ARBA" id="ARBA00022475"/>
    </source>
</evidence>